<comment type="caution">
    <text evidence="1">The sequence shown here is derived from an EMBL/GenBank/DDBJ whole genome shotgun (WGS) entry which is preliminary data.</text>
</comment>
<evidence type="ECO:0000313" key="1">
    <source>
        <dbReference type="EMBL" id="KAK0518564.1"/>
    </source>
</evidence>
<keyword evidence="2" id="KW-1185">Reference proteome</keyword>
<dbReference type="AlphaFoldDB" id="A0AAN6G5L5"/>
<reference evidence="1" key="1">
    <citation type="journal article" date="2023" name="PhytoFront">
        <title>Draft Genome Resources of Seven Strains of Tilletia horrida, Causal Agent of Kernel Smut of Rice.</title>
        <authorList>
            <person name="Khanal S."/>
            <person name="Antony Babu S."/>
            <person name="Zhou X.G."/>
        </authorList>
    </citation>
    <scope>NUCLEOTIDE SEQUENCE</scope>
    <source>
        <strain evidence="1">TX3</strain>
    </source>
</reference>
<feature type="non-terminal residue" evidence="1">
    <location>
        <position position="1"/>
    </location>
</feature>
<accession>A0AAN6G5L5</accession>
<protein>
    <submittedName>
        <fullName evidence="1">Uncharacterized protein</fullName>
    </submittedName>
</protein>
<organism evidence="1 2">
    <name type="scientific">Tilletia horrida</name>
    <dbReference type="NCBI Taxonomy" id="155126"/>
    <lineage>
        <taxon>Eukaryota</taxon>
        <taxon>Fungi</taxon>
        <taxon>Dikarya</taxon>
        <taxon>Basidiomycota</taxon>
        <taxon>Ustilaginomycotina</taxon>
        <taxon>Exobasidiomycetes</taxon>
        <taxon>Tilletiales</taxon>
        <taxon>Tilletiaceae</taxon>
        <taxon>Tilletia</taxon>
    </lineage>
</organism>
<proteinExistence type="predicted"/>
<evidence type="ECO:0000313" key="2">
    <source>
        <dbReference type="Proteomes" id="UP001176521"/>
    </source>
</evidence>
<sequence>PPPHHAALALRFPPSHQGCTRWRRSCGRQPQGTQSSRWRLYGFPSARCTHRQGTSARPMVERGVATLPASARRAACACSDGHASVHRRHPRHLHQPRQRVARCCGPIRCM</sequence>
<gene>
    <name evidence="1" type="ORF">OC842_007753</name>
</gene>
<feature type="non-terminal residue" evidence="1">
    <location>
        <position position="110"/>
    </location>
</feature>
<dbReference type="EMBL" id="JAPDMQ010001243">
    <property type="protein sequence ID" value="KAK0518564.1"/>
    <property type="molecule type" value="Genomic_DNA"/>
</dbReference>
<dbReference type="Proteomes" id="UP001176521">
    <property type="component" value="Unassembled WGS sequence"/>
</dbReference>
<name>A0AAN6G5L5_9BASI</name>